<name>A0A2V5I737_9EURO</name>
<dbReference type="Proteomes" id="UP000248817">
    <property type="component" value="Unassembled WGS sequence"/>
</dbReference>
<organism evidence="1 2">
    <name type="scientific">Aspergillus indologenus CBS 114.80</name>
    <dbReference type="NCBI Taxonomy" id="1450541"/>
    <lineage>
        <taxon>Eukaryota</taxon>
        <taxon>Fungi</taxon>
        <taxon>Dikarya</taxon>
        <taxon>Ascomycota</taxon>
        <taxon>Pezizomycotina</taxon>
        <taxon>Eurotiomycetes</taxon>
        <taxon>Eurotiomycetidae</taxon>
        <taxon>Eurotiales</taxon>
        <taxon>Aspergillaceae</taxon>
        <taxon>Aspergillus</taxon>
        <taxon>Aspergillus subgen. Circumdati</taxon>
    </lineage>
</organism>
<keyword evidence="2" id="KW-1185">Reference proteome</keyword>
<reference evidence="1 2" key="1">
    <citation type="submission" date="2018-02" db="EMBL/GenBank/DDBJ databases">
        <title>The genomes of Aspergillus section Nigri reveals drivers in fungal speciation.</title>
        <authorList>
            <consortium name="DOE Joint Genome Institute"/>
            <person name="Vesth T.C."/>
            <person name="Nybo J."/>
            <person name="Theobald S."/>
            <person name="Brandl J."/>
            <person name="Frisvad J.C."/>
            <person name="Nielsen K.F."/>
            <person name="Lyhne E.K."/>
            <person name="Kogle M.E."/>
            <person name="Kuo A."/>
            <person name="Riley R."/>
            <person name="Clum A."/>
            <person name="Nolan M."/>
            <person name="Lipzen A."/>
            <person name="Salamov A."/>
            <person name="Henrissat B."/>
            <person name="Wiebenga A."/>
            <person name="De vries R.P."/>
            <person name="Grigoriev I.V."/>
            <person name="Mortensen U.H."/>
            <person name="Andersen M.R."/>
            <person name="Baker S.E."/>
        </authorList>
    </citation>
    <scope>NUCLEOTIDE SEQUENCE [LARGE SCALE GENOMIC DNA]</scope>
    <source>
        <strain evidence="1 2">CBS 114.80</strain>
    </source>
</reference>
<protein>
    <submittedName>
        <fullName evidence="1">Uncharacterized protein</fullName>
    </submittedName>
</protein>
<evidence type="ECO:0000313" key="2">
    <source>
        <dbReference type="Proteomes" id="UP000248817"/>
    </source>
</evidence>
<evidence type="ECO:0000313" key="1">
    <source>
        <dbReference type="EMBL" id="PYI32588.1"/>
    </source>
</evidence>
<accession>A0A2V5I737</accession>
<sequence length="158" mass="17050">MSSVAGDILIHPPKPMIELPLLDLVRGIVAMRSFPLFTGPVKAPPMLSGRGSTGHDLHSLHPLIVLLPHTPPSPGPANNAILLPSGAAPLQILPPLHQYITACAPPPKPVAFQLGRPRDLFISFKHQNTNPIGQYTTGQWVALIHYIQSTSLLFFKST</sequence>
<dbReference type="AlphaFoldDB" id="A0A2V5I737"/>
<dbReference type="EMBL" id="KZ825491">
    <property type="protein sequence ID" value="PYI32588.1"/>
    <property type="molecule type" value="Genomic_DNA"/>
</dbReference>
<proteinExistence type="predicted"/>
<gene>
    <name evidence="1" type="ORF">BP00DRAFT_147219</name>
</gene>